<organism evidence="2 3">
    <name type="scientific">Gossypium lobatum</name>
    <dbReference type="NCBI Taxonomy" id="34289"/>
    <lineage>
        <taxon>Eukaryota</taxon>
        <taxon>Viridiplantae</taxon>
        <taxon>Streptophyta</taxon>
        <taxon>Embryophyta</taxon>
        <taxon>Tracheophyta</taxon>
        <taxon>Spermatophyta</taxon>
        <taxon>Magnoliopsida</taxon>
        <taxon>eudicotyledons</taxon>
        <taxon>Gunneridae</taxon>
        <taxon>Pentapetalae</taxon>
        <taxon>rosids</taxon>
        <taxon>malvids</taxon>
        <taxon>Malvales</taxon>
        <taxon>Malvaceae</taxon>
        <taxon>Malvoideae</taxon>
        <taxon>Gossypium</taxon>
    </lineage>
</organism>
<evidence type="ECO:0000313" key="2">
    <source>
        <dbReference type="EMBL" id="MBA0552459.1"/>
    </source>
</evidence>
<name>A0A7J8LJ82_9ROSI</name>
<evidence type="ECO:0000256" key="1">
    <source>
        <dbReference type="SAM" id="MobiDB-lite"/>
    </source>
</evidence>
<feature type="region of interest" description="Disordered" evidence="1">
    <location>
        <begin position="1"/>
        <end position="24"/>
    </location>
</feature>
<accession>A0A7J8LJ82</accession>
<reference evidence="2 3" key="1">
    <citation type="journal article" date="2019" name="Genome Biol. Evol.">
        <title>Insights into the evolution of the New World diploid cottons (Gossypium, subgenus Houzingenia) based on genome sequencing.</title>
        <authorList>
            <person name="Grover C.E."/>
            <person name="Arick M.A. 2nd"/>
            <person name="Thrash A."/>
            <person name="Conover J.L."/>
            <person name="Sanders W.S."/>
            <person name="Peterson D.G."/>
            <person name="Frelichowski J.E."/>
            <person name="Scheffler J.A."/>
            <person name="Scheffler B.E."/>
            <person name="Wendel J.F."/>
        </authorList>
    </citation>
    <scope>NUCLEOTIDE SEQUENCE [LARGE SCALE GENOMIC DNA]</scope>
    <source>
        <strain evidence="2">157</strain>
        <tissue evidence="2">Leaf</tissue>
    </source>
</reference>
<comment type="caution">
    <text evidence="2">The sequence shown here is derived from an EMBL/GenBank/DDBJ whole genome shotgun (WGS) entry which is preliminary data.</text>
</comment>
<gene>
    <name evidence="2" type="ORF">Golob_023264</name>
</gene>
<proteinExistence type="predicted"/>
<feature type="non-terminal residue" evidence="2">
    <location>
        <position position="234"/>
    </location>
</feature>
<dbReference type="EMBL" id="JABEZX010000003">
    <property type="protein sequence ID" value="MBA0552459.1"/>
    <property type="molecule type" value="Genomic_DNA"/>
</dbReference>
<sequence>MEQGELESGEVSPNLPNEPKPLWKGKLVGTSSMVDNGIEEKEDFELMDGGLIGKVAKLDMNTDNIVRGRFVRMAMYVNLDELLALKSIHTSSGLGVGPVLPKNKALNVSHPTAGTVNGPEKANLGKDSATFIGLGSIIGLGLNVTRTSPGWKSLPLEPVDVTISNLTVGLDLSRVTGATSTKGKIKMGPKVLGDRLRDSMAQLSEAISTQVSVVLGFGNPSLGKEQQANHDNPI</sequence>
<evidence type="ECO:0000313" key="3">
    <source>
        <dbReference type="Proteomes" id="UP000593572"/>
    </source>
</evidence>
<protein>
    <submittedName>
        <fullName evidence="2">Uncharacterized protein</fullName>
    </submittedName>
</protein>
<dbReference type="AlphaFoldDB" id="A0A7J8LJ82"/>
<dbReference type="Proteomes" id="UP000593572">
    <property type="component" value="Unassembled WGS sequence"/>
</dbReference>
<keyword evidence="3" id="KW-1185">Reference proteome</keyword>